<dbReference type="PANTHER" id="PTHR31849:SF1">
    <property type="entry name" value="CYSTEINE-RICH DPF MOTIF DOMAIN-CONTAINING PROTEIN 1"/>
    <property type="match status" value="1"/>
</dbReference>
<dbReference type="EMBL" id="CAMXCT030003779">
    <property type="protein sequence ID" value="CAL4793460.1"/>
    <property type="molecule type" value="Genomic_DNA"/>
</dbReference>
<protein>
    <recommendedName>
        <fullName evidence="2">Cysteine-rich DPF motif domain-containing protein 1</fullName>
    </recommendedName>
</protein>
<organism evidence="4">
    <name type="scientific">Cladocopium goreaui</name>
    <dbReference type="NCBI Taxonomy" id="2562237"/>
    <lineage>
        <taxon>Eukaryota</taxon>
        <taxon>Sar</taxon>
        <taxon>Alveolata</taxon>
        <taxon>Dinophyceae</taxon>
        <taxon>Suessiales</taxon>
        <taxon>Symbiodiniaceae</taxon>
        <taxon>Cladocopium</taxon>
    </lineage>
</organism>
<proteinExistence type="inferred from homology"/>
<name>A0A9P1GAV8_9DINO</name>
<dbReference type="OrthoDB" id="191995at2759"/>
<evidence type="ECO:0000313" key="4">
    <source>
        <dbReference type="EMBL" id="CAI4006148.1"/>
    </source>
</evidence>
<gene>
    <name evidence="4" type="ORF">C1SCF055_LOCUS31812</name>
</gene>
<dbReference type="PRINTS" id="PR01995">
    <property type="entry name" value="UPF0595"/>
</dbReference>
<dbReference type="AlphaFoldDB" id="A0A9P1GAV8"/>
<keyword evidence="6" id="KW-1185">Reference proteome</keyword>
<feature type="domain" description="Cysteine-rich DPF motif" evidence="3">
    <location>
        <begin position="8"/>
        <end position="101"/>
    </location>
</feature>
<evidence type="ECO:0000313" key="5">
    <source>
        <dbReference type="EMBL" id="CAL1159523.1"/>
    </source>
</evidence>
<sequence length="112" mass="12795">MPPKRGDFHCTVCGFRCRYDYFGKEPPFEHASIRWLEDIYALKNPSPEEYGEVRTICLGAPCSVCANPVCVDEKCSLFYQVRFCKSCVQQAKNHFPPDVAEGLAKDLRKLLD</sequence>
<dbReference type="InterPro" id="IPR018785">
    <property type="entry name" value="CDPF1_dom"/>
</dbReference>
<evidence type="ECO:0000256" key="1">
    <source>
        <dbReference type="ARBA" id="ARBA00007917"/>
    </source>
</evidence>
<reference evidence="5" key="2">
    <citation type="submission" date="2024-04" db="EMBL/GenBank/DDBJ databases">
        <authorList>
            <person name="Chen Y."/>
            <person name="Shah S."/>
            <person name="Dougan E. K."/>
            <person name="Thang M."/>
            <person name="Chan C."/>
        </authorList>
    </citation>
    <scope>NUCLEOTIDE SEQUENCE [LARGE SCALE GENOMIC DNA]</scope>
</reference>
<evidence type="ECO:0000313" key="6">
    <source>
        <dbReference type="Proteomes" id="UP001152797"/>
    </source>
</evidence>
<dbReference type="InterPro" id="IPR042426">
    <property type="entry name" value="CDPF1"/>
</dbReference>
<dbReference type="Proteomes" id="UP001152797">
    <property type="component" value="Unassembled WGS sequence"/>
</dbReference>
<accession>A0A9P1GAV8</accession>
<evidence type="ECO:0000259" key="3">
    <source>
        <dbReference type="Pfam" id="PF10170"/>
    </source>
</evidence>
<reference evidence="4" key="1">
    <citation type="submission" date="2022-10" db="EMBL/GenBank/DDBJ databases">
        <authorList>
            <person name="Chen Y."/>
            <person name="Dougan E. K."/>
            <person name="Chan C."/>
            <person name="Rhodes N."/>
            <person name="Thang M."/>
        </authorList>
    </citation>
    <scope>NUCLEOTIDE SEQUENCE</scope>
</reference>
<dbReference type="Pfam" id="PF10170">
    <property type="entry name" value="C6_DPF"/>
    <property type="match status" value="1"/>
</dbReference>
<comment type="similarity">
    <text evidence="1">Belongs to the CDPF1 family.</text>
</comment>
<comment type="caution">
    <text evidence="4">The sequence shown here is derived from an EMBL/GenBank/DDBJ whole genome shotgun (WGS) entry which is preliminary data.</text>
</comment>
<dbReference type="EMBL" id="CAMXCT010003779">
    <property type="protein sequence ID" value="CAI4006148.1"/>
    <property type="molecule type" value="Genomic_DNA"/>
</dbReference>
<dbReference type="PANTHER" id="PTHR31849">
    <property type="entry name" value="CYSTEINE-RICH PDF MOTIF DOMAIN-CONTAINING PROTEIN 1"/>
    <property type="match status" value="1"/>
</dbReference>
<dbReference type="EMBL" id="CAMXCT020003779">
    <property type="protein sequence ID" value="CAL1159523.1"/>
    <property type="molecule type" value="Genomic_DNA"/>
</dbReference>
<evidence type="ECO:0000256" key="2">
    <source>
        <dbReference type="ARBA" id="ARBA00014801"/>
    </source>
</evidence>